<keyword evidence="4" id="KW-0433">Leucine-rich repeat</keyword>
<evidence type="ECO:0000256" key="8">
    <source>
        <dbReference type="ARBA" id="ARBA00022989"/>
    </source>
</evidence>
<dbReference type="SUPFAM" id="SSF52047">
    <property type="entry name" value="RNI-like"/>
    <property type="match status" value="1"/>
</dbReference>
<evidence type="ECO:0000259" key="13">
    <source>
        <dbReference type="Pfam" id="PF08263"/>
    </source>
</evidence>
<evidence type="ECO:0000256" key="9">
    <source>
        <dbReference type="ARBA" id="ARBA00023136"/>
    </source>
</evidence>
<dbReference type="FunFam" id="3.80.10.10:FF:000095">
    <property type="entry name" value="LRR receptor-like serine/threonine-protein kinase GSO1"/>
    <property type="match status" value="1"/>
</dbReference>
<feature type="domain" description="Leucine-rich repeat-containing N-terminal plant-type" evidence="13">
    <location>
        <begin position="48"/>
        <end position="87"/>
    </location>
</feature>
<evidence type="ECO:0000256" key="3">
    <source>
        <dbReference type="ARBA" id="ARBA00022475"/>
    </source>
</evidence>
<dbReference type="Pfam" id="PF00560">
    <property type="entry name" value="LRR_1"/>
    <property type="match status" value="14"/>
</dbReference>
<organism evidence="14 15">
    <name type="scientific">Lactuca sativa</name>
    <name type="common">Garden lettuce</name>
    <dbReference type="NCBI Taxonomy" id="4236"/>
    <lineage>
        <taxon>Eukaryota</taxon>
        <taxon>Viridiplantae</taxon>
        <taxon>Streptophyta</taxon>
        <taxon>Embryophyta</taxon>
        <taxon>Tracheophyta</taxon>
        <taxon>Spermatophyta</taxon>
        <taxon>Magnoliopsida</taxon>
        <taxon>eudicotyledons</taxon>
        <taxon>Gunneridae</taxon>
        <taxon>Pentapetalae</taxon>
        <taxon>asterids</taxon>
        <taxon>campanulids</taxon>
        <taxon>Asterales</taxon>
        <taxon>Asteraceae</taxon>
        <taxon>Cichorioideae</taxon>
        <taxon>Cichorieae</taxon>
        <taxon>Lactucinae</taxon>
        <taxon>Lactuca</taxon>
    </lineage>
</organism>
<evidence type="ECO:0000256" key="12">
    <source>
        <dbReference type="SAM" id="Phobius"/>
    </source>
</evidence>
<dbReference type="InterPro" id="IPR001611">
    <property type="entry name" value="Leu-rich_rpt"/>
</dbReference>
<evidence type="ECO:0000256" key="7">
    <source>
        <dbReference type="ARBA" id="ARBA00022737"/>
    </source>
</evidence>
<reference evidence="14 15" key="1">
    <citation type="journal article" date="2017" name="Nat. Commun.">
        <title>Genome assembly with in vitro proximity ligation data and whole-genome triplication in lettuce.</title>
        <authorList>
            <person name="Reyes-Chin-Wo S."/>
            <person name="Wang Z."/>
            <person name="Yang X."/>
            <person name="Kozik A."/>
            <person name="Arikit S."/>
            <person name="Song C."/>
            <person name="Xia L."/>
            <person name="Froenicke L."/>
            <person name="Lavelle D.O."/>
            <person name="Truco M.J."/>
            <person name="Xia R."/>
            <person name="Zhu S."/>
            <person name="Xu C."/>
            <person name="Xu H."/>
            <person name="Xu X."/>
            <person name="Cox K."/>
            <person name="Korf I."/>
            <person name="Meyers B.C."/>
            <person name="Michelmore R.W."/>
        </authorList>
    </citation>
    <scope>NUCLEOTIDE SEQUENCE [LARGE SCALE GENOMIC DNA]</scope>
    <source>
        <strain evidence="15">cv. Salinas</strain>
        <tissue evidence="14">Seedlings</tissue>
    </source>
</reference>
<keyword evidence="10" id="KW-0325">Glycoprotein</keyword>
<dbReference type="PANTHER" id="PTHR48063:SF103">
    <property type="entry name" value="LEUCINE-RICH RECEPTOR-LIKE KINASE FAMILY PROTEIN"/>
    <property type="match status" value="1"/>
</dbReference>
<dbReference type="GO" id="GO:0006952">
    <property type="term" value="P:defense response"/>
    <property type="evidence" value="ECO:0007669"/>
    <property type="project" value="UniProtKB-ARBA"/>
</dbReference>
<accession>A0A9R1V3G4</accession>
<comment type="similarity">
    <text evidence="2">Belongs to the RLP family.</text>
</comment>
<dbReference type="FunFam" id="3.80.10.10:FF:000129">
    <property type="entry name" value="Leucine-rich repeat receptor-like kinase"/>
    <property type="match status" value="1"/>
</dbReference>
<dbReference type="FunFam" id="3.80.10.10:FF:000213">
    <property type="entry name" value="Tyrosine-sulfated glycopeptide receptor 1"/>
    <property type="match status" value="2"/>
</dbReference>
<dbReference type="SMART" id="SM00369">
    <property type="entry name" value="LRR_TYP"/>
    <property type="match status" value="11"/>
</dbReference>
<dbReference type="PANTHER" id="PTHR48063">
    <property type="entry name" value="LRR RECEPTOR-LIKE KINASE"/>
    <property type="match status" value="1"/>
</dbReference>
<dbReference type="Proteomes" id="UP000235145">
    <property type="component" value="Unassembled WGS sequence"/>
</dbReference>
<protein>
    <recommendedName>
        <fullName evidence="13">Leucine-rich repeat-containing N-terminal plant-type domain-containing protein</fullName>
    </recommendedName>
</protein>
<feature type="transmembrane region" description="Helical" evidence="12">
    <location>
        <begin position="844"/>
        <end position="866"/>
    </location>
</feature>
<comment type="caution">
    <text evidence="14">The sequence shown here is derived from an EMBL/GenBank/DDBJ whole genome shotgun (WGS) entry which is preliminary data.</text>
</comment>
<dbReference type="InterPro" id="IPR046956">
    <property type="entry name" value="RLP23-like"/>
</dbReference>
<evidence type="ECO:0000256" key="2">
    <source>
        <dbReference type="ARBA" id="ARBA00009592"/>
    </source>
</evidence>
<comment type="subcellular location">
    <subcellularLocation>
        <location evidence="1">Cell membrane</location>
        <topology evidence="1">Single-pass type I membrane protein</topology>
    </subcellularLocation>
</comment>
<sequence>MGMVIICVGLDNHYTHIRDSVNTTANQLVVDEGVGGGYDDGVVNKCLDKERDALLQFKENLQDPDGSLSTWRTEDDDCCAWEGVICDDQTGHHVTGLHIPSAGLVGEISHSLVNLTYLNLLDLSSNSFHGTIPPEFGNLTNLKVLNLRDIGSCRVENLDWLSHLSLLEALEMEGISLAKANQWVNVISNLPKLSDLRLDGCELSQVMYPYSSSFLNSSSSISFLSLRNNNLTSSMYRWLLSLTSNSLHILDLSGNMLDGIPKFLGNLCSLESFHFNNNRAVVKFPDFLNNLSGCTSLTLQQLSAETSQFTGSLPDDIQNFSSLEGLYLSNNHINGTISEKFWELPLHAFDVSQNHLSGAISENIGKSKASIINLSKNPLQGVPSTDHMSNQSSVTYIDLNSCKLGPHFPKWIQMLKKLNELDISNTSISDTVPPEFWNIHLSSLNLSSNNISGEVPDLSSSFFGAQMIDLSSNSFNGPIPHLPSGLQLLNLSRNKFSGGISFLCQMVDGLLKFLDLSHNTLTGQLPDCLWHFQHLTVLNLGHNSLSGRLPPSIGSLIELEALYLYKNNFFGELPLSLKNCTSLTSLNLGANKFSGNVPVWIGENLSELYVLTLRSNNFFGTIPSELCQLANLQILDFSRNNLHGSIPSCLNNLTRMAQVGFLPPPNVHPYTSQWHWDLIDEVYIDHAMIEWQGDEREFYRNLGLLKSIDLSSNNLTGHIPHELTNLHELLALNLSKNALLGEIPQQLGEMKNLLALDLSRNSLSGGIPSSMSQMTSLCYLDVSYNKLSGRIPSSTQLQSFEPSRYDGNTELCGLPLPKKCPGDEESQVGKSEGDEEDIDELERWFYIGGGTGFATGFWIACGALLLNRRGRRAFFQFYDNFKDWVYVKVVVFIAILKREYVDHAMIEWQGDEREFTRNLGLLKSIDLSSNNLTGHIPYELTNLHELLALNLSRNALLGEIPQQVGEMKKLLALDLSRNSLSGGIPSSMSQMTSLCYLNISSNNLSGRIPTSTQLQSFQPSSYDGNAGLCGPPLSRKCPGDEDLQVSKSDGDEEDTEELWGWFYIGGATGFATGFWIACGTLLLNRHGRRAFFHFYDSFRDWVYLEVVLFIAKLRRIACM</sequence>
<evidence type="ECO:0000256" key="4">
    <source>
        <dbReference type="ARBA" id="ARBA00022614"/>
    </source>
</evidence>
<keyword evidence="5 12" id="KW-0812">Transmembrane</keyword>
<keyword evidence="6" id="KW-0732">Signal</keyword>
<name>A0A9R1V3G4_LACSA</name>
<keyword evidence="9 12" id="KW-0472">Membrane</keyword>
<evidence type="ECO:0000313" key="15">
    <source>
        <dbReference type="Proteomes" id="UP000235145"/>
    </source>
</evidence>
<dbReference type="Gene3D" id="3.80.10.10">
    <property type="entry name" value="Ribonuclease Inhibitor"/>
    <property type="match status" value="5"/>
</dbReference>
<dbReference type="EMBL" id="NBSK02000006">
    <property type="protein sequence ID" value="KAJ0199025.1"/>
    <property type="molecule type" value="Genomic_DNA"/>
</dbReference>
<dbReference type="PRINTS" id="PR00019">
    <property type="entry name" value="LEURICHRPT"/>
</dbReference>
<dbReference type="GO" id="GO:0005886">
    <property type="term" value="C:plasma membrane"/>
    <property type="evidence" value="ECO:0007669"/>
    <property type="project" value="UniProtKB-SubCell"/>
</dbReference>
<evidence type="ECO:0000256" key="10">
    <source>
        <dbReference type="ARBA" id="ARBA00023180"/>
    </source>
</evidence>
<dbReference type="InterPro" id="IPR003591">
    <property type="entry name" value="Leu-rich_rpt_typical-subtyp"/>
</dbReference>
<evidence type="ECO:0000256" key="6">
    <source>
        <dbReference type="ARBA" id="ARBA00022729"/>
    </source>
</evidence>
<gene>
    <name evidence="14" type="ORF">LSAT_V11C600318070</name>
</gene>
<dbReference type="InterPro" id="IPR032675">
    <property type="entry name" value="LRR_dom_sf"/>
</dbReference>
<keyword evidence="7" id="KW-0677">Repeat</keyword>
<dbReference type="Pfam" id="PF08263">
    <property type="entry name" value="LRRNT_2"/>
    <property type="match status" value="1"/>
</dbReference>
<evidence type="ECO:0000313" key="14">
    <source>
        <dbReference type="EMBL" id="KAJ0199025.1"/>
    </source>
</evidence>
<evidence type="ECO:0000256" key="1">
    <source>
        <dbReference type="ARBA" id="ARBA00004251"/>
    </source>
</evidence>
<dbReference type="SUPFAM" id="SSF52058">
    <property type="entry name" value="L domain-like"/>
    <property type="match status" value="2"/>
</dbReference>
<dbReference type="InterPro" id="IPR013210">
    <property type="entry name" value="LRR_N_plant-typ"/>
</dbReference>
<evidence type="ECO:0000256" key="11">
    <source>
        <dbReference type="SAM" id="MobiDB-lite"/>
    </source>
</evidence>
<keyword evidence="15" id="KW-1185">Reference proteome</keyword>
<dbReference type="PROSITE" id="PS51450">
    <property type="entry name" value="LRR"/>
    <property type="match status" value="2"/>
</dbReference>
<keyword evidence="8 12" id="KW-1133">Transmembrane helix</keyword>
<feature type="region of interest" description="Disordered" evidence="11">
    <location>
        <begin position="1032"/>
        <end position="1052"/>
    </location>
</feature>
<dbReference type="AlphaFoldDB" id="A0A9R1V3G4"/>
<proteinExistence type="inferred from homology"/>
<evidence type="ECO:0000256" key="5">
    <source>
        <dbReference type="ARBA" id="ARBA00022692"/>
    </source>
</evidence>
<dbReference type="GO" id="GO:0051707">
    <property type="term" value="P:response to other organism"/>
    <property type="evidence" value="ECO:0007669"/>
    <property type="project" value="UniProtKB-ARBA"/>
</dbReference>
<keyword evidence="3" id="KW-1003">Cell membrane</keyword>